<dbReference type="InterPro" id="IPR029069">
    <property type="entry name" value="HotDog_dom_sf"/>
</dbReference>
<reference evidence="1 2" key="1">
    <citation type="submission" date="2018-10" db="EMBL/GenBank/DDBJ databases">
        <title>Kocuria sp. M5W7-7, whole genome shotgun sequence.</title>
        <authorList>
            <person name="Tuo L."/>
        </authorList>
    </citation>
    <scope>NUCLEOTIDE SEQUENCE [LARGE SCALE GENOMIC DNA]</scope>
    <source>
        <strain evidence="1 2">M5W7-7</strain>
    </source>
</reference>
<comment type="caution">
    <text evidence="1">The sequence shown here is derived from an EMBL/GenBank/DDBJ whole genome shotgun (WGS) entry which is preliminary data.</text>
</comment>
<dbReference type="PANTHER" id="PTHR31793:SF24">
    <property type="entry name" value="LONG-CHAIN ACYL-COA THIOESTERASE FADM"/>
    <property type="match status" value="1"/>
</dbReference>
<evidence type="ECO:0000313" key="2">
    <source>
        <dbReference type="Proteomes" id="UP000270616"/>
    </source>
</evidence>
<protein>
    <submittedName>
        <fullName evidence="1">Acyl-CoA thioesterase</fullName>
    </submittedName>
</protein>
<dbReference type="Pfam" id="PF13279">
    <property type="entry name" value="4HBT_2"/>
    <property type="match status" value="1"/>
</dbReference>
<keyword evidence="2" id="KW-1185">Reference proteome</keyword>
<dbReference type="GO" id="GO:0047617">
    <property type="term" value="F:fatty acyl-CoA hydrolase activity"/>
    <property type="evidence" value="ECO:0007669"/>
    <property type="project" value="TreeGrafter"/>
</dbReference>
<accession>A0A3N3ZWP6</accession>
<proteinExistence type="predicted"/>
<dbReference type="EMBL" id="RKMF01000010">
    <property type="protein sequence ID" value="ROZ62880.1"/>
    <property type="molecule type" value="Genomic_DNA"/>
</dbReference>
<organism evidence="1 2">
    <name type="scientific">Kocuria soli</name>
    <dbReference type="NCBI Taxonomy" id="2485125"/>
    <lineage>
        <taxon>Bacteria</taxon>
        <taxon>Bacillati</taxon>
        <taxon>Actinomycetota</taxon>
        <taxon>Actinomycetes</taxon>
        <taxon>Micrococcales</taxon>
        <taxon>Micrococcaceae</taxon>
        <taxon>Kocuria</taxon>
    </lineage>
</organism>
<dbReference type="OrthoDB" id="9799036at2"/>
<name>A0A3N3ZWP6_9MICC</name>
<gene>
    <name evidence="1" type="ORF">EDL96_08915</name>
</gene>
<dbReference type="PANTHER" id="PTHR31793">
    <property type="entry name" value="4-HYDROXYBENZOYL-COA THIOESTERASE FAMILY MEMBER"/>
    <property type="match status" value="1"/>
</dbReference>
<dbReference type="CDD" id="cd00586">
    <property type="entry name" value="4HBT"/>
    <property type="match status" value="1"/>
</dbReference>
<dbReference type="Proteomes" id="UP000270616">
    <property type="component" value="Unassembled WGS sequence"/>
</dbReference>
<dbReference type="Gene3D" id="3.10.129.10">
    <property type="entry name" value="Hotdog Thioesterase"/>
    <property type="match status" value="1"/>
</dbReference>
<evidence type="ECO:0000313" key="1">
    <source>
        <dbReference type="EMBL" id="ROZ62880.1"/>
    </source>
</evidence>
<dbReference type="InterPro" id="IPR050563">
    <property type="entry name" value="4-hydroxybenzoyl-CoA_TE"/>
</dbReference>
<sequence length="179" mass="19363">MTTPQSQDLSHTGAATPDGARAAVAIEGPGTLVQIPMRWGDMDPYGHVNNVEVVRMLEEARIAAFGIPVGTGDQVIPPVVPLFDSLPEGTQALIAEHRIKYLKALEYRNVPAPVRVWVVKAAGAALILGIEIHDSATGEVCVRAHTQLAFYDPATKRVLRLTKEQQALLEPWSGPALFR</sequence>
<dbReference type="SUPFAM" id="SSF54637">
    <property type="entry name" value="Thioesterase/thiol ester dehydrase-isomerase"/>
    <property type="match status" value="1"/>
</dbReference>
<dbReference type="AlphaFoldDB" id="A0A3N3ZWP6"/>